<gene>
    <name evidence="2" type="ORF">CAC52_17105</name>
    <name evidence="1" type="ORF">GNC04_004451</name>
</gene>
<reference evidence="2" key="4">
    <citation type="submission" date="2021-05" db="EMBL/GenBank/DDBJ databases">
        <title>Whole genome PacBio Sequel sequence of Salmonella enterica subsp. enterica.</title>
        <authorList>
            <person name="Hoffmann M."/>
            <person name="Balkey M."/>
            <person name="Luo Y."/>
        </authorList>
    </citation>
    <scope>NUCLEOTIDE SEQUENCE</scope>
    <source>
        <strain evidence="2">SGSC 2482</strain>
    </source>
</reference>
<protein>
    <submittedName>
        <fullName evidence="1">Uncharacterized protein</fullName>
    </submittedName>
</protein>
<dbReference type="EMBL" id="CP074612">
    <property type="protein sequence ID" value="QVQ16165.1"/>
    <property type="molecule type" value="Genomic_DNA"/>
</dbReference>
<dbReference type="AlphaFoldDB" id="A0A4Y6N6V5"/>
<sequence>MMKDNTVINLVSDIIPGKSIGGISLGDNVVDIIECIGDEFTIDVFSFENFGVKYFCYKINNGAISFTCNESGSIISLWCEPPYLGSFNKRLYPGITVGELKKISKKQSIIKGYLVIDNNKLIYYGMPDDIDDFNHFSDLDDDVIFNELYVGNLE</sequence>
<evidence type="ECO:0000313" key="1">
    <source>
        <dbReference type="EMBL" id="HAE3818558.1"/>
    </source>
</evidence>
<organism evidence="1">
    <name type="scientific">Salmonella enterica subsp. enterica serovar Indiana</name>
    <dbReference type="NCBI Taxonomy" id="286783"/>
    <lineage>
        <taxon>Bacteria</taxon>
        <taxon>Pseudomonadati</taxon>
        <taxon>Pseudomonadota</taxon>
        <taxon>Gammaproteobacteria</taxon>
        <taxon>Enterobacterales</taxon>
        <taxon>Enterobacteriaceae</taxon>
        <taxon>Salmonella</taxon>
    </lineage>
</organism>
<dbReference type="RefSeq" id="WP_127201574.1">
    <property type="nucleotide sequence ID" value="NZ_CP022450.1"/>
</dbReference>
<name>A0A4Y6N6V5_SALET</name>
<dbReference type="EMBL" id="DAARSZ010000040">
    <property type="protein sequence ID" value="HAE3818558.1"/>
    <property type="molecule type" value="Genomic_DNA"/>
</dbReference>
<reference evidence="1" key="1">
    <citation type="journal article" date="2018" name="Genome Biol.">
        <title>SKESA: strategic k-mer extension for scrupulous assemblies.</title>
        <authorList>
            <person name="Souvorov A."/>
            <person name="Agarwala R."/>
            <person name="Lipman D.J."/>
        </authorList>
    </citation>
    <scope>NUCLEOTIDE SEQUENCE</scope>
    <source>
        <strain evidence="1">DMS 3702</strain>
    </source>
</reference>
<reference evidence="2" key="2">
    <citation type="submission" date="2018-07" db="EMBL/GenBank/DDBJ databases">
        <authorList>
            <consortium name="GenomeTrakr network: Whole genome sequencing for foodborne pathogen traceback"/>
        </authorList>
    </citation>
    <scope>NUCLEOTIDE SEQUENCE</scope>
    <source>
        <strain evidence="2">SGSC 2482</strain>
    </source>
</reference>
<evidence type="ECO:0000313" key="2">
    <source>
        <dbReference type="EMBL" id="QVQ16165.1"/>
    </source>
</evidence>
<accession>A0A4Y6N6V5</accession>
<proteinExistence type="predicted"/>
<reference evidence="1" key="3">
    <citation type="submission" date="2018-07" db="EMBL/GenBank/DDBJ databases">
        <authorList>
            <consortium name="NCBI Pathogen Detection Project"/>
        </authorList>
    </citation>
    <scope>NUCLEOTIDE SEQUENCE</scope>
    <source>
        <strain evidence="1">DMS 3702</strain>
    </source>
</reference>